<reference evidence="1 2" key="1">
    <citation type="journal article" date="2017" name="Curr. Biol.">
        <title>Genome architecture and evolution of a unichromosomal asexual nematode.</title>
        <authorList>
            <person name="Fradin H."/>
            <person name="Zegar C."/>
            <person name="Gutwein M."/>
            <person name="Lucas J."/>
            <person name="Kovtun M."/>
            <person name="Corcoran D."/>
            <person name="Baugh L.R."/>
            <person name="Kiontke K."/>
            <person name="Gunsalus K."/>
            <person name="Fitch D.H."/>
            <person name="Piano F."/>
        </authorList>
    </citation>
    <scope>NUCLEOTIDE SEQUENCE [LARGE SCALE GENOMIC DNA]</scope>
    <source>
        <strain evidence="1">PF1309</strain>
    </source>
</reference>
<evidence type="ECO:0000313" key="2">
    <source>
        <dbReference type="Proteomes" id="UP000218231"/>
    </source>
</evidence>
<dbReference type="AlphaFoldDB" id="A0A2A2KG63"/>
<gene>
    <name evidence="1" type="ORF">WR25_09786</name>
</gene>
<proteinExistence type="predicted"/>
<dbReference type="Proteomes" id="UP000218231">
    <property type="component" value="Unassembled WGS sequence"/>
</dbReference>
<dbReference type="PROSITE" id="PS51257">
    <property type="entry name" value="PROKAR_LIPOPROTEIN"/>
    <property type="match status" value="1"/>
</dbReference>
<accession>A0A2A2KG63</accession>
<comment type="caution">
    <text evidence="1">The sequence shown here is derived from an EMBL/GenBank/DDBJ whole genome shotgun (WGS) entry which is preliminary data.</text>
</comment>
<protein>
    <submittedName>
        <fullName evidence="1">Uncharacterized protein</fullName>
    </submittedName>
</protein>
<dbReference type="EMBL" id="LIAE01008680">
    <property type="protein sequence ID" value="PAV72931.1"/>
    <property type="molecule type" value="Genomic_DNA"/>
</dbReference>
<keyword evidence="2" id="KW-1185">Reference proteome</keyword>
<name>A0A2A2KG63_9BILA</name>
<organism evidence="1 2">
    <name type="scientific">Diploscapter pachys</name>
    <dbReference type="NCBI Taxonomy" id="2018661"/>
    <lineage>
        <taxon>Eukaryota</taxon>
        <taxon>Metazoa</taxon>
        <taxon>Ecdysozoa</taxon>
        <taxon>Nematoda</taxon>
        <taxon>Chromadorea</taxon>
        <taxon>Rhabditida</taxon>
        <taxon>Rhabditina</taxon>
        <taxon>Rhabditomorpha</taxon>
        <taxon>Rhabditoidea</taxon>
        <taxon>Rhabditidae</taxon>
        <taxon>Diploscapter</taxon>
    </lineage>
</organism>
<evidence type="ECO:0000313" key="1">
    <source>
        <dbReference type="EMBL" id="PAV72931.1"/>
    </source>
</evidence>
<sequence length="90" mass="10589">MVKCLSNNTGHGAASCPAHHLHRYRYDGFNCFDDDDLHDTWLHVVHNDIQSIDVHIDDHNDHIHHYNNRMCPISRCRYLFRKFSSTSLLS</sequence>